<keyword evidence="3" id="KW-1185">Reference proteome</keyword>
<accession>A0ABS6B4D6</accession>
<dbReference type="EMBL" id="JAHKNI010000009">
    <property type="protein sequence ID" value="MBU3065109.1"/>
    <property type="molecule type" value="Genomic_DNA"/>
</dbReference>
<feature type="region of interest" description="Disordered" evidence="1">
    <location>
        <begin position="69"/>
        <end position="90"/>
    </location>
</feature>
<gene>
    <name evidence="2" type="ORF">KO481_26715</name>
</gene>
<feature type="compositionally biased region" description="Gly residues" evidence="1">
    <location>
        <begin position="404"/>
        <end position="420"/>
    </location>
</feature>
<protein>
    <recommendedName>
        <fullName evidence="4">PPE family domain-containing protein</fullName>
    </recommendedName>
</protein>
<feature type="region of interest" description="Disordered" evidence="1">
    <location>
        <begin position="231"/>
        <end position="261"/>
    </location>
</feature>
<proteinExistence type="predicted"/>
<evidence type="ECO:0000313" key="2">
    <source>
        <dbReference type="EMBL" id="MBU3065109.1"/>
    </source>
</evidence>
<evidence type="ECO:0000256" key="1">
    <source>
        <dbReference type="SAM" id="MobiDB-lite"/>
    </source>
</evidence>
<dbReference type="Proteomes" id="UP000733379">
    <property type="component" value="Unassembled WGS sequence"/>
</dbReference>
<feature type="compositionally biased region" description="Gly residues" evidence="1">
    <location>
        <begin position="427"/>
        <end position="438"/>
    </location>
</feature>
<organism evidence="2 3">
    <name type="scientific">Nocardia albiluteola</name>
    <dbReference type="NCBI Taxonomy" id="2842303"/>
    <lineage>
        <taxon>Bacteria</taxon>
        <taxon>Bacillati</taxon>
        <taxon>Actinomycetota</taxon>
        <taxon>Actinomycetes</taxon>
        <taxon>Mycobacteriales</taxon>
        <taxon>Nocardiaceae</taxon>
        <taxon>Nocardia</taxon>
    </lineage>
</organism>
<evidence type="ECO:0000313" key="3">
    <source>
        <dbReference type="Proteomes" id="UP000733379"/>
    </source>
</evidence>
<dbReference type="RefSeq" id="WP_215920902.1">
    <property type="nucleotide sequence ID" value="NZ_JAHKNI010000009.1"/>
</dbReference>
<reference evidence="2 3" key="1">
    <citation type="submission" date="2021-06" db="EMBL/GenBank/DDBJ databases">
        <title>Actinomycetes sequencing.</title>
        <authorList>
            <person name="Shan Q."/>
        </authorList>
    </citation>
    <scope>NUCLEOTIDE SEQUENCE [LARGE SCALE GENOMIC DNA]</scope>
    <source>
        <strain evidence="2 3">NEAU-G5</strain>
    </source>
</reference>
<sequence length="534" mass="52765">MQALDTGAGGVIGAHTDPVAAAASAVSQAAQNIAQTVQNGPFAHVSLPQLPADMPEVHAPEFTLSRKEFDDDHGSALGSAHLPGLGGSDTSTHAASFDGASVLGQANDALDHAQSTFGAIPGAQNVFDTAHTALNSASPTLIGAASSIQQAAAPISSALHSSDPIATLMQHGISLPAIPGIEQLFQPITSLLQSFGTGVMGALNPTQILSESSQVIQAAMQVGEGAMKTVSQVWQGKSSDSAQTASDKAQSKGQDTSQRGLDISKLTTEAAAVVQKGNVQLTTVAQSFAAQASALAPTWPTPPGQAALLATATEHLGTAVGIVNATRGELSGYTGQLTGVVNQLLGQSGIGQQAAQVAQSAAQNIAQPVMEQAQNLLSGNSDSNSSDKSSSDLATSTTSAGYNGMNGGSTSLGGSGGTGGSLSSDSLGGGTNSGGGTGTSVPGTTGTNAAAAAAASLGSATRTAGVSSPGFMGGAGAANARNTSDEEHERTVQPYQSITGDTELAGVLGEIAPDVIGQVHSDEEINGYSSDMNL</sequence>
<feature type="compositionally biased region" description="Polar residues" evidence="1">
    <location>
        <begin position="231"/>
        <end position="259"/>
    </location>
</feature>
<evidence type="ECO:0008006" key="4">
    <source>
        <dbReference type="Google" id="ProtNLM"/>
    </source>
</evidence>
<comment type="caution">
    <text evidence="2">The sequence shown here is derived from an EMBL/GenBank/DDBJ whole genome shotgun (WGS) entry which is preliminary data.</text>
</comment>
<feature type="region of interest" description="Disordered" evidence="1">
    <location>
        <begin position="377"/>
        <end position="443"/>
    </location>
</feature>
<name>A0ABS6B4D6_9NOCA</name>
<feature type="compositionally biased region" description="Low complexity" evidence="1">
    <location>
        <begin position="377"/>
        <end position="399"/>
    </location>
</feature>